<proteinExistence type="predicted"/>
<feature type="domain" description="DUF6533" evidence="2">
    <location>
        <begin position="19"/>
        <end position="63"/>
    </location>
</feature>
<keyword evidence="1" id="KW-1133">Transmembrane helix</keyword>
<accession>A0A166LZU1</accession>
<sequence>MSELPVDLQTQLDINYFTGLISFAVLYYDYVLTFGDEVERFWNRNNFTWASLFFFMNRYLVVLGNIPVMFQSFWARRDLSDKNLIIVGILLIARVYAMYGRSRWIVILFLIIAVITITLGCWSVLTIPDPRTVDSMVFYDGCHGALDQKQGARLALAWIGQLCFDALVFVLTLYKSFVIRRSKNKTLVGTLLRDGTLYFAVMTAVNLGNILTFVTAPPLTKGAASIFTNTISATMMSRLMLNLRNPKMAGLYSGRTPELGAEEATTLPVVTSVFEHCSIVPTTKDDELERDLCVPRPGEPESAISMALTL</sequence>
<feature type="transmembrane region" description="Helical" evidence="1">
    <location>
        <begin position="82"/>
        <end position="99"/>
    </location>
</feature>
<evidence type="ECO:0000259" key="2">
    <source>
        <dbReference type="Pfam" id="PF20151"/>
    </source>
</evidence>
<feature type="transmembrane region" description="Helical" evidence="1">
    <location>
        <begin position="14"/>
        <end position="35"/>
    </location>
</feature>
<dbReference type="Proteomes" id="UP000076532">
    <property type="component" value="Unassembled WGS sequence"/>
</dbReference>
<evidence type="ECO:0000256" key="1">
    <source>
        <dbReference type="SAM" id="Phobius"/>
    </source>
</evidence>
<feature type="transmembrane region" description="Helical" evidence="1">
    <location>
        <begin position="106"/>
        <end position="125"/>
    </location>
</feature>
<feature type="transmembrane region" description="Helical" evidence="1">
    <location>
        <begin position="155"/>
        <end position="174"/>
    </location>
</feature>
<reference evidence="3 4" key="1">
    <citation type="journal article" date="2016" name="Mol. Biol. Evol.">
        <title>Comparative Genomics of Early-Diverging Mushroom-Forming Fungi Provides Insights into the Origins of Lignocellulose Decay Capabilities.</title>
        <authorList>
            <person name="Nagy L.G."/>
            <person name="Riley R."/>
            <person name="Tritt A."/>
            <person name="Adam C."/>
            <person name="Daum C."/>
            <person name="Floudas D."/>
            <person name="Sun H."/>
            <person name="Yadav J.S."/>
            <person name="Pangilinan J."/>
            <person name="Larsson K.H."/>
            <person name="Matsuura K."/>
            <person name="Barry K."/>
            <person name="Labutti K."/>
            <person name="Kuo R."/>
            <person name="Ohm R.A."/>
            <person name="Bhattacharya S.S."/>
            <person name="Shirouzu T."/>
            <person name="Yoshinaga Y."/>
            <person name="Martin F.M."/>
            <person name="Grigoriev I.V."/>
            <person name="Hibbett D.S."/>
        </authorList>
    </citation>
    <scope>NUCLEOTIDE SEQUENCE [LARGE SCALE GENOMIC DNA]</scope>
    <source>
        <strain evidence="3 4">CBS 109695</strain>
    </source>
</reference>
<dbReference type="OrthoDB" id="3261349at2759"/>
<name>A0A166LZU1_9AGAM</name>
<gene>
    <name evidence="3" type="ORF">FIBSPDRAFT_952015</name>
</gene>
<dbReference type="AlphaFoldDB" id="A0A166LZU1"/>
<dbReference type="EMBL" id="KV417532">
    <property type="protein sequence ID" value="KZP23494.1"/>
    <property type="molecule type" value="Genomic_DNA"/>
</dbReference>
<feature type="transmembrane region" description="Helical" evidence="1">
    <location>
        <begin position="195"/>
        <end position="216"/>
    </location>
</feature>
<keyword evidence="4" id="KW-1185">Reference proteome</keyword>
<dbReference type="InterPro" id="IPR045340">
    <property type="entry name" value="DUF6533"/>
</dbReference>
<feature type="transmembrane region" description="Helical" evidence="1">
    <location>
        <begin position="47"/>
        <end position="70"/>
    </location>
</feature>
<evidence type="ECO:0000313" key="3">
    <source>
        <dbReference type="EMBL" id="KZP23494.1"/>
    </source>
</evidence>
<keyword evidence="1" id="KW-0472">Membrane</keyword>
<keyword evidence="1" id="KW-0812">Transmembrane</keyword>
<organism evidence="3 4">
    <name type="scientific">Athelia psychrophila</name>
    <dbReference type="NCBI Taxonomy" id="1759441"/>
    <lineage>
        <taxon>Eukaryota</taxon>
        <taxon>Fungi</taxon>
        <taxon>Dikarya</taxon>
        <taxon>Basidiomycota</taxon>
        <taxon>Agaricomycotina</taxon>
        <taxon>Agaricomycetes</taxon>
        <taxon>Agaricomycetidae</taxon>
        <taxon>Atheliales</taxon>
        <taxon>Atheliaceae</taxon>
        <taxon>Athelia</taxon>
    </lineage>
</organism>
<dbReference type="Pfam" id="PF20151">
    <property type="entry name" value="DUF6533"/>
    <property type="match status" value="1"/>
</dbReference>
<evidence type="ECO:0000313" key="4">
    <source>
        <dbReference type="Proteomes" id="UP000076532"/>
    </source>
</evidence>
<protein>
    <recommendedName>
        <fullName evidence="2">DUF6533 domain-containing protein</fullName>
    </recommendedName>
</protein>